<comment type="caution">
    <text evidence="1">The sequence shown here is derived from an EMBL/GenBank/DDBJ whole genome shotgun (WGS) entry which is preliminary data.</text>
</comment>
<keyword evidence="2" id="KW-1185">Reference proteome</keyword>
<dbReference type="RefSeq" id="WP_182854130.1">
    <property type="nucleotide sequence ID" value="NZ_WMLF01000032.1"/>
</dbReference>
<name>A0ABR6EBJ3_9ACTN</name>
<sequence length="115" mass="12198">MERTSTEIVKAADITAIETSADRGAVGSELAYLAPAAAAALGLLADAIKRGTADRESVVQALKEAAVHERFADVLAAASEDVMDETEDPYDFDARLDADNLSGAASEVRNLFRWL</sequence>
<organism evidence="1 2">
    <name type="scientific">Streptomyces durbertensis</name>
    <dbReference type="NCBI Taxonomy" id="2448886"/>
    <lineage>
        <taxon>Bacteria</taxon>
        <taxon>Bacillati</taxon>
        <taxon>Actinomycetota</taxon>
        <taxon>Actinomycetes</taxon>
        <taxon>Kitasatosporales</taxon>
        <taxon>Streptomycetaceae</taxon>
        <taxon>Streptomyces</taxon>
    </lineage>
</organism>
<protein>
    <submittedName>
        <fullName evidence="1">Uncharacterized protein</fullName>
    </submittedName>
</protein>
<accession>A0ABR6EBJ3</accession>
<evidence type="ECO:0000313" key="1">
    <source>
        <dbReference type="EMBL" id="MBB1242707.1"/>
    </source>
</evidence>
<reference evidence="2" key="1">
    <citation type="journal article" date="2020" name="Syst. Appl. Microbiol.">
        <title>Streptomyces alkaliterrae sp. nov., isolated from an alkaline soil, and emended descriptions of Streptomyces alkaliphilus, Streptomyces calidiresistens and Streptomyces durbertensis.</title>
        <authorList>
            <person name="Swiecimska M."/>
            <person name="Golinska P."/>
            <person name="Nouioui I."/>
            <person name="Wypij M."/>
            <person name="Rai M."/>
            <person name="Sangal V."/>
            <person name="Goodfellow M."/>
        </authorList>
    </citation>
    <scope>NUCLEOTIDE SEQUENCE [LARGE SCALE GENOMIC DNA]</scope>
    <source>
        <strain evidence="2">DSM 104538</strain>
    </source>
</reference>
<dbReference type="EMBL" id="WMLF01000032">
    <property type="protein sequence ID" value="MBB1242707.1"/>
    <property type="molecule type" value="Genomic_DNA"/>
</dbReference>
<gene>
    <name evidence="1" type="ORF">GL263_03835</name>
</gene>
<dbReference type="Proteomes" id="UP000766698">
    <property type="component" value="Unassembled WGS sequence"/>
</dbReference>
<proteinExistence type="predicted"/>
<evidence type="ECO:0000313" key="2">
    <source>
        <dbReference type="Proteomes" id="UP000766698"/>
    </source>
</evidence>